<dbReference type="eggNOG" id="KOG0365">
    <property type="taxonomic scope" value="Eukaryota"/>
</dbReference>
<dbReference type="EC" id="2.5.1.58" evidence="2 9"/>
<feature type="domain" description="Prenyltransferase alpha-alpha toroid" evidence="10">
    <location>
        <begin position="72"/>
        <end position="395"/>
    </location>
</feature>
<organism evidence="11 12">
    <name type="scientific">Kazachstania africana (strain ATCC 22294 / BCRC 22015 / CBS 2517 / CECT 1963 / NBRC 1671 / NRRL Y-8276)</name>
    <name type="common">Yeast</name>
    <name type="synonym">Kluyveromyces africanus</name>
    <dbReference type="NCBI Taxonomy" id="1071382"/>
    <lineage>
        <taxon>Eukaryota</taxon>
        <taxon>Fungi</taxon>
        <taxon>Dikarya</taxon>
        <taxon>Ascomycota</taxon>
        <taxon>Saccharomycotina</taxon>
        <taxon>Saccharomycetes</taxon>
        <taxon>Saccharomycetales</taxon>
        <taxon>Saccharomycetaceae</taxon>
        <taxon>Kazachstania</taxon>
    </lineage>
</organism>
<keyword evidence="5 9" id="KW-0808">Transferase</keyword>
<dbReference type="STRING" id="1071382.H2AP30"/>
<dbReference type="OrthoDB" id="10261146at2759"/>
<dbReference type="InterPro" id="IPR045089">
    <property type="entry name" value="PGGT1B-like"/>
</dbReference>
<evidence type="ECO:0000256" key="5">
    <source>
        <dbReference type="ARBA" id="ARBA00022679"/>
    </source>
</evidence>
<dbReference type="Pfam" id="PF00432">
    <property type="entry name" value="Prenyltrans"/>
    <property type="match status" value="1"/>
</dbReference>
<dbReference type="GeneID" id="13886224"/>
<accession>H2AP30</accession>
<evidence type="ECO:0000256" key="1">
    <source>
        <dbReference type="ARBA" id="ARBA00010497"/>
    </source>
</evidence>
<comment type="cofactor">
    <cofactor evidence="9">
        <name>Zn(2+)</name>
        <dbReference type="ChEBI" id="CHEBI:29105"/>
    </cofactor>
    <text evidence="9">Binds 1 zinc ion per subunit.</text>
</comment>
<comment type="catalytic activity">
    <reaction evidence="9">
        <text>L-cysteinyl-[protein] + (2E,6E)-farnesyl diphosphate = S-(2E,6E)-farnesyl-L-cysteinyl-[protein] + diphosphate</text>
        <dbReference type="Rhea" id="RHEA:13345"/>
        <dbReference type="Rhea" id="RHEA-COMP:10131"/>
        <dbReference type="Rhea" id="RHEA-COMP:11535"/>
        <dbReference type="ChEBI" id="CHEBI:29950"/>
        <dbReference type="ChEBI" id="CHEBI:33019"/>
        <dbReference type="ChEBI" id="CHEBI:86019"/>
        <dbReference type="ChEBI" id="CHEBI:175763"/>
    </reaction>
</comment>
<dbReference type="Proteomes" id="UP000005220">
    <property type="component" value="Chromosome 1"/>
</dbReference>
<proteinExistence type="inferred from homology"/>
<evidence type="ECO:0000256" key="9">
    <source>
        <dbReference type="RuleBase" id="RU365056"/>
    </source>
</evidence>
<evidence type="ECO:0000313" key="11">
    <source>
        <dbReference type="EMBL" id="CCF56130.1"/>
    </source>
</evidence>
<evidence type="ECO:0000256" key="8">
    <source>
        <dbReference type="ARBA" id="ARBA00022833"/>
    </source>
</evidence>
<sequence length="425" mass="47852">MDKSTSRIKFIDSKLLGRKRQPTETVVNSEENKEEEPEILIMKEIETQTTLDREETLSKCVPLLSVDRQPELNSQFHRMFLDYPFQNSMPPQMAAMDAGQPWIAYWVANSLKTMDPDWISDEYKERIAEKLSIISPKGGPFGGGMDQLPHIAGTYAAINSIVLCDNINDCWEKINRSAIYEWLLSLKTENGGFRTCDPVGEVDTRGVYCALSIASLLNIVTDELCEGVVDFLVNCQTYEGGFGGCPFEDEAHGGYTFCAVASLMILNSFDKISVEKLMEWCSARQYNEEKGLSGRSNKLVDGCYSFWVGATAAMIEASGYQNPINKEALREYILCCCQTDEFPGLRDKPGKRADFYHTNYVLLGLAISESEFQYRDNNKHSASSILSKPIRLRDNSSNLIEISPIYGLPAKDVEKFTSFFLEKTI</sequence>
<keyword evidence="8 9" id="KW-0862">Zinc</keyword>
<evidence type="ECO:0000313" key="12">
    <source>
        <dbReference type="Proteomes" id="UP000005220"/>
    </source>
</evidence>
<keyword evidence="12" id="KW-1185">Reference proteome</keyword>
<dbReference type="InterPro" id="IPR026872">
    <property type="entry name" value="FTB"/>
</dbReference>
<keyword evidence="4 9" id="KW-0637">Prenyltransferase</keyword>
<protein>
    <recommendedName>
        <fullName evidence="3 9">Protein farnesyltransferase subunit beta</fullName>
        <shortName evidence="9">FTase-beta</shortName>
        <ecNumber evidence="2 9">2.5.1.58</ecNumber>
    </recommendedName>
</protein>
<dbReference type="HOGENOM" id="CLU_028946_0_2_1"/>
<reference evidence="11 12" key="1">
    <citation type="journal article" date="2011" name="Proc. Natl. Acad. Sci. U.S.A.">
        <title>Evolutionary erosion of yeast sex chromosomes by mating-type switching accidents.</title>
        <authorList>
            <person name="Gordon J.L."/>
            <person name="Armisen D."/>
            <person name="Proux-Wera E."/>
            <person name="Oheigeartaigh S.S."/>
            <person name="Byrne K.P."/>
            <person name="Wolfe K.H."/>
        </authorList>
    </citation>
    <scope>NUCLEOTIDE SEQUENCE [LARGE SCALE GENOMIC DNA]</scope>
    <source>
        <strain evidence="12">ATCC 22294 / BCRC 22015 / CBS 2517 / CECT 1963 / NBRC 1671 / NRRL Y-8276</strain>
    </source>
</reference>
<dbReference type="KEGG" id="kaf:KAFR_0A06950"/>
<dbReference type="GO" id="GO:0097354">
    <property type="term" value="P:prenylation"/>
    <property type="evidence" value="ECO:0007669"/>
    <property type="project" value="UniProtKB-UniRule"/>
</dbReference>
<name>H2AP30_KAZAF</name>
<keyword evidence="6 9" id="KW-0479">Metal-binding</keyword>
<dbReference type="GO" id="GO:0008270">
    <property type="term" value="F:zinc ion binding"/>
    <property type="evidence" value="ECO:0007669"/>
    <property type="project" value="UniProtKB-UniRule"/>
</dbReference>
<evidence type="ECO:0000256" key="3">
    <source>
        <dbReference type="ARBA" id="ARBA00015798"/>
    </source>
</evidence>
<evidence type="ECO:0000256" key="2">
    <source>
        <dbReference type="ARBA" id="ARBA00012702"/>
    </source>
</evidence>
<dbReference type="PANTHER" id="PTHR11774:SF6">
    <property type="entry name" value="PROTEIN FARNESYLTRANSFERASE SUBUNIT BETA"/>
    <property type="match status" value="1"/>
</dbReference>
<dbReference type="GO" id="GO:0005965">
    <property type="term" value="C:protein farnesyltransferase complex"/>
    <property type="evidence" value="ECO:0007669"/>
    <property type="project" value="UniProtKB-UniRule"/>
</dbReference>
<comment type="similarity">
    <text evidence="1 9">Belongs to the protein prenyltransferase subunit beta family.</text>
</comment>
<dbReference type="FunCoup" id="H2AP30">
    <property type="interactions" value="763"/>
</dbReference>
<dbReference type="RefSeq" id="XP_003955265.1">
    <property type="nucleotide sequence ID" value="XM_003955216.1"/>
</dbReference>
<evidence type="ECO:0000256" key="7">
    <source>
        <dbReference type="ARBA" id="ARBA00022737"/>
    </source>
</evidence>
<comment type="subunit">
    <text evidence="9">Heterodimer of an alpha and a beta subunit.</text>
</comment>
<dbReference type="GO" id="GO:0051604">
    <property type="term" value="P:protein maturation"/>
    <property type="evidence" value="ECO:0007669"/>
    <property type="project" value="EnsemblFungi"/>
</dbReference>
<dbReference type="PANTHER" id="PTHR11774">
    <property type="entry name" value="GERANYLGERANYL TRANSFERASE TYPE BETA SUBUNIT"/>
    <property type="match status" value="1"/>
</dbReference>
<dbReference type="InParanoid" id="H2AP30"/>
<gene>
    <name evidence="11" type="primary">KAFR0A06950</name>
    <name evidence="11" type="ORF">KAFR_0A06950</name>
</gene>
<keyword evidence="7" id="KW-0677">Repeat</keyword>
<dbReference type="InterPro" id="IPR008930">
    <property type="entry name" value="Terpenoid_cyclase/PrenylTrfase"/>
</dbReference>
<dbReference type="AlphaFoldDB" id="H2AP30"/>
<dbReference type="InterPro" id="IPR001330">
    <property type="entry name" value="Prenyltrans"/>
</dbReference>
<dbReference type="GO" id="GO:0004660">
    <property type="term" value="F:protein farnesyltransferase activity"/>
    <property type="evidence" value="ECO:0007669"/>
    <property type="project" value="UniProtKB-UniRule"/>
</dbReference>
<evidence type="ECO:0000256" key="6">
    <source>
        <dbReference type="ARBA" id="ARBA00022723"/>
    </source>
</evidence>
<dbReference type="EMBL" id="HE650821">
    <property type="protein sequence ID" value="CCF56130.1"/>
    <property type="molecule type" value="Genomic_DNA"/>
</dbReference>
<comment type="function">
    <text evidence="9">Catalyzes the transfer of a farnesyl moiety from farnesyl diphosphate to a cysteine at the fourth position from the C-terminus of several proteins. The beta subunit is responsible for peptide-binding.</text>
</comment>
<dbReference type="SUPFAM" id="SSF48239">
    <property type="entry name" value="Terpenoid cyclases/Protein prenyltransferases"/>
    <property type="match status" value="1"/>
</dbReference>
<evidence type="ECO:0000256" key="4">
    <source>
        <dbReference type="ARBA" id="ARBA00022602"/>
    </source>
</evidence>
<dbReference type="CDD" id="cd02893">
    <property type="entry name" value="FTase"/>
    <property type="match status" value="1"/>
</dbReference>
<dbReference type="Gene3D" id="1.50.10.20">
    <property type="match status" value="1"/>
</dbReference>
<evidence type="ECO:0000259" key="10">
    <source>
        <dbReference type="Pfam" id="PF00432"/>
    </source>
</evidence>